<evidence type="ECO:0000256" key="6">
    <source>
        <dbReference type="ARBA" id="ARBA00022842"/>
    </source>
</evidence>
<dbReference type="Pfam" id="PF02263">
    <property type="entry name" value="GBP"/>
    <property type="match status" value="1"/>
</dbReference>
<dbReference type="PANTHER" id="PTHR10751">
    <property type="entry name" value="GUANYLATE BINDING PROTEIN"/>
    <property type="match status" value="1"/>
</dbReference>
<keyword evidence="15" id="KW-1185">Reference proteome</keyword>
<evidence type="ECO:0000256" key="8">
    <source>
        <dbReference type="ARBA" id="ARBA00023134"/>
    </source>
</evidence>
<keyword evidence="4" id="KW-0378">Hydrolase</keyword>
<evidence type="ECO:0000259" key="13">
    <source>
        <dbReference type="PROSITE" id="PS51715"/>
    </source>
</evidence>
<evidence type="ECO:0000256" key="9">
    <source>
        <dbReference type="ARBA" id="ARBA00023136"/>
    </source>
</evidence>
<evidence type="ECO:0000256" key="2">
    <source>
        <dbReference type="ARBA" id="ARBA00022692"/>
    </source>
</evidence>
<dbReference type="CDD" id="cd01851">
    <property type="entry name" value="GBP"/>
    <property type="match status" value="1"/>
</dbReference>
<dbReference type="FunFam" id="1.20.58.420:FF:000001">
    <property type="entry name" value="Atlastin-1 isoform 1"/>
    <property type="match status" value="1"/>
</dbReference>
<feature type="transmembrane region" description="Helical" evidence="12">
    <location>
        <begin position="380"/>
        <end position="398"/>
    </location>
</feature>
<dbReference type="GO" id="GO:0003924">
    <property type="term" value="F:GTPase activity"/>
    <property type="evidence" value="ECO:0007669"/>
    <property type="project" value="InterPro"/>
</dbReference>
<evidence type="ECO:0000256" key="1">
    <source>
        <dbReference type="ARBA" id="ARBA00004477"/>
    </source>
</evidence>
<dbReference type="GO" id="GO:0005789">
    <property type="term" value="C:endoplasmic reticulum membrane"/>
    <property type="evidence" value="ECO:0007669"/>
    <property type="project" value="UniProtKB-SubCell"/>
</dbReference>
<comment type="subcellular location">
    <subcellularLocation>
        <location evidence="1">Endoplasmic reticulum membrane</location>
        <topology evidence="1">Multi-pass membrane protein</topology>
    </subcellularLocation>
</comment>
<keyword evidence="7 12" id="KW-1133">Transmembrane helix</keyword>
<evidence type="ECO:0000256" key="10">
    <source>
        <dbReference type="ARBA" id="ARBA00049117"/>
    </source>
</evidence>
<evidence type="ECO:0000256" key="7">
    <source>
        <dbReference type="ARBA" id="ARBA00022989"/>
    </source>
</evidence>
<evidence type="ECO:0000256" key="12">
    <source>
        <dbReference type="SAM" id="Phobius"/>
    </source>
</evidence>
<name>A0AAW1DI49_9HEMI</name>
<dbReference type="Gene3D" id="1.20.58.420">
    <property type="entry name" value="AHSP"/>
    <property type="match status" value="1"/>
</dbReference>
<comment type="caution">
    <text evidence="14">The sequence shown here is derived from an EMBL/GenBank/DDBJ whole genome shotgun (WGS) entry which is preliminary data.</text>
</comment>
<keyword evidence="9 12" id="KW-0472">Membrane</keyword>
<keyword evidence="5" id="KW-0256">Endoplasmic reticulum</keyword>
<organism evidence="14 15">
    <name type="scientific">Rhynocoris fuscipes</name>
    <dbReference type="NCBI Taxonomy" id="488301"/>
    <lineage>
        <taxon>Eukaryota</taxon>
        <taxon>Metazoa</taxon>
        <taxon>Ecdysozoa</taxon>
        <taxon>Arthropoda</taxon>
        <taxon>Hexapoda</taxon>
        <taxon>Insecta</taxon>
        <taxon>Pterygota</taxon>
        <taxon>Neoptera</taxon>
        <taxon>Paraneoptera</taxon>
        <taxon>Hemiptera</taxon>
        <taxon>Heteroptera</taxon>
        <taxon>Panheteroptera</taxon>
        <taxon>Cimicomorpha</taxon>
        <taxon>Reduviidae</taxon>
        <taxon>Harpactorinae</taxon>
        <taxon>Harpactorini</taxon>
        <taxon>Rhynocoris</taxon>
    </lineage>
</organism>
<dbReference type="EMBL" id="JAPXFL010000003">
    <property type="protein sequence ID" value="KAK9508833.1"/>
    <property type="molecule type" value="Genomic_DNA"/>
</dbReference>
<accession>A0AAW1DI49</accession>
<evidence type="ECO:0000313" key="15">
    <source>
        <dbReference type="Proteomes" id="UP001461498"/>
    </source>
</evidence>
<reference evidence="14 15" key="1">
    <citation type="submission" date="2022-12" db="EMBL/GenBank/DDBJ databases">
        <title>Chromosome-level genome assembly of true bugs.</title>
        <authorList>
            <person name="Ma L."/>
            <person name="Li H."/>
        </authorList>
    </citation>
    <scope>NUCLEOTIDE SEQUENCE [LARGE SCALE GENOMIC DNA]</scope>
    <source>
        <strain evidence="14">Lab_2022b</strain>
    </source>
</reference>
<dbReference type="GO" id="GO:0005525">
    <property type="term" value="F:GTP binding"/>
    <property type="evidence" value="ECO:0007669"/>
    <property type="project" value="UniProtKB-KW"/>
</dbReference>
<dbReference type="InterPro" id="IPR036543">
    <property type="entry name" value="Guanylate-bd_C_sf"/>
</dbReference>
<evidence type="ECO:0000256" key="5">
    <source>
        <dbReference type="ARBA" id="ARBA00022824"/>
    </source>
</evidence>
<dbReference type="SUPFAM" id="SSF48340">
    <property type="entry name" value="Interferon-induced guanylate-binding protein 1 (GBP1), C-terminal domain"/>
    <property type="match status" value="1"/>
</dbReference>
<dbReference type="Gene3D" id="3.40.50.300">
    <property type="entry name" value="P-loop containing nucleotide triphosphate hydrolases"/>
    <property type="match status" value="1"/>
</dbReference>
<keyword evidence="6" id="KW-0460">Magnesium</keyword>
<comment type="similarity">
    <text evidence="11">Belongs to the TRAFAC class dynamin-like GTPase superfamily. GB1/RHD3 GTPase family.</text>
</comment>
<evidence type="ECO:0000313" key="14">
    <source>
        <dbReference type="EMBL" id="KAK9508833.1"/>
    </source>
</evidence>
<sequence length="486" mass="54905">MLLREDIGDKNVVVISVAGAFRKEKDIENWLGPDNVPLEGFCWKGGSERITAGILMWSTIYIAKMNNDNEVAIILLDTQGTFDSDSTVNDCATIFALSTMVSSVQVYNISNNIQEDDLQHLQLFAEYGRLALADCGRIPFQKLMFLIRDWSFPYELDYGLEGGKKLIQKRLEIKPNQHTELQYLRRHIKQCFTEINCYLMPHPGLLVATNPNFKGYLRDIDPKFINSIENLAPLLLAPENLTLKKISGQTIKLKELYLYFKIYIGIFSGDELPEPKSMLVATAEANHLAAVASAKELYINVMEEFCGGAKPYMKSTLLESEHKKQKLRALECFVNKRKMGSEELTQQYRSQLNNDLEQMFAHYKLNNESKNIFKAARTPAVFIFVAVISYILSGALLIIGLNTVAALCNIMTGISLITLTTWSYTRYTGESREISHLIDFAADRLWETTFKPLLIALTNNQFEETLSVASANLDKLSNQIAEASPT</sequence>
<keyword evidence="2 12" id="KW-0812">Transmembrane</keyword>
<dbReference type="InterPro" id="IPR015894">
    <property type="entry name" value="Guanylate-bd_N"/>
</dbReference>
<dbReference type="Proteomes" id="UP001461498">
    <property type="component" value="Unassembled WGS sequence"/>
</dbReference>
<protein>
    <recommendedName>
        <fullName evidence="13">GB1/RHD3-type G domain-containing protein</fullName>
    </recommendedName>
</protein>
<feature type="domain" description="GB1/RHD3-type G" evidence="13">
    <location>
        <begin position="1"/>
        <end position="240"/>
    </location>
</feature>
<keyword evidence="8" id="KW-0342">GTP-binding</keyword>
<evidence type="ECO:0000256" key="11">
    <source>
        <dbReference type="PROSITE-ProRule" id="PRU01052"/>
    </source>
</evidence>
<dbReference type="AlphaFoldDB" id="A0AAW1DI49"/>
<dbReference type="PROSITE" id="PS51715">
    <property type="entry name" value="G_GB1_RHD3"/>
    <property type="match status" value="1"/>
</dbReference>
<dbReference type="SUPFAM" id="SSF52540">
    <property type="entry name" value="P-loop containing nucleoside triphosphate hydrolases"/>
    <property type="match status" value="1"/>
</dbReference>
<proteinExistence type="inferred from homology"/>
<evidence type="ECO:0000256" key="4">
    <source>
        <dbReference type="ARBA" id="ARBA00022801"/>
    </source>
</evidence>
<gene>
    <name evidence="14" type="ORF">O3M35_006294</name>
</gene>
<comment type="catalytic activity">
    <reaction evidence="10">
        <text>GTP + H2O = GDP + phosphate + H(+)</text>
        <dbReference type="Rhea" id="RHEA:19669"/>
        <dbReference type="ChEBI" id="CHEBI:15377"/>
        <dbReference type="ChEBI" id="CHEBI:15378"/>
        <dbReference type="ChEBI" id="CHEBI:37565"/>
        <dbReference type="ChEBI" id="CHEBI:43474"/>
        <dbReference type="ChEBI" id="CHEBI:58189"/>
    </reaction>
    <physiologicalReaction direction="left-to-right" evidence="10">
        <dbReference type="Rhea" id="RHEA:19670"/>
    </physiologicalReaction>
</comment>
<keyword evidence="3" id="KW-0547">Nucleotide-binding</keyword>
<dbReference type="InterPro" id="IPR030386">
    <property type="entry name" value="G_GB1_RHD3_dom"/>
</dbReference>
<evidence type="ECO:0000256" key="3">
    <source>
        <dbReference type="ARBA" id="ARBA00022741"/>
    </source>
</evidence>
<dbReference type="InterPro" id="IPR027417">
    <property type="entry name" value="P-loop_NTPase"/>
</dbReference>